<feature type="domain" description="Ig-like" evidence="4">
    <location>
        <begin position="2123"/>
        <end position="2200"/>
    </location>
</feature>
<reference evidence="6" key="1">
    <citation type="journal article" date="2019" name="Int. J. Syst. Evol. Microbiol.">
        <title>The Global Catalogue of Microorganisms (GCM) 10K type strain sequencing project: providing services to taxonomists for standard genome sequencing and annotation.</title>
        <authorList>
            <consortium name="The Broad Institute Genomics Platform"/>
            <consortium name="The Broad Institute Genome Sequencing Center for Infectious Disease"/>
            <person name="Wu L."/>
            <person name="Ma J."/>
        </authorList>
    </citation>
    <scope>NUCLEOTIDE SEQUENCE [LARGE SCALE GENOMIC DNA]</scope>
    <source>
        <strain evidence="6">KCTC 23984</strain>
    </source>
</reference>
<dbReference type="SMART" id="SM00089">
    <property type="entry name" value="PKD"/>
    <property type="match status" value="2"/>
</dbReference>
<dbReference type="InterPro" id="IPR045829">
    <property type="entry name" value="PKD_6"/>
</dbReference>
<evidence type="ECO:0000313" key="5">
    <source>
        <dbReference type="EMBL" id="MFD3002312.1"/>
    </source>
</evidence>
<organism evidence="5 6">
    <name type="scientific">Pontibacter toksunensis</name>
    <dbReference type="NCBI Taxonomy" id="1332631"/>
    <lineage>
        <taxon>Bacteria</taxon>
        <taxon>Pseudomonadati</taxon>
        <taxon>Bacteroidota</taxon>
        <taxon>Cytophagia</taxon>
        <taxon>Cytophagales</taxon>
        <taxon>Hymenobacteraceae</taxon>
        <taxon>Pontibacter</taxon>
    </lineage>
</organism>
<sequence length="2493" mass="259311">MQKNFTQLIAHYLSAKRYTVPAGTLLFFIITAIYIQAAVGISITGAASYSLSADLAVTTTFTPITDVVVTEGATTDFASSNSYRIVFTAPTGWVFPGSGVSASRNGTGEVTLTTTPVYTADASGAGARTIEFTLKAGNGAQNKTDIITISGLSIKSTNGVIDPTQPKFVSVQVLNTTNTTPTTVATATPISLSQTPGAPNKLAFVQQPTTVETNTAITPSPSVAIQDRFGNTVSAATNAVTLARTPDTSLSGVLTPGTGSISNGVVTFTGASVNTAGVGYTLVASSSGLTSATSTAFTVNNLRPVITDVVECVTVGDPETTVTVTGSNFVSGATVTFDGVTRAATFVNSTTLTTVLTTADLSSVRDVNVTVNNPLPASNNGVSLPISERVRALFSFPIEGPNAVCANTPNSTAFTTQTGPNVSSYLWAVVSGDATIASGGTTGNPLINFGNAGEVTLSVIAYNFCGKPGPATIRTITVKPRPDVVLDASKTEICQGESVRLSASGADSYQWYGGGLNGTTETEVTVSPTSTLTYTLVGTTDGCSATKTVTINVTPALSQGAITGSTQLCQNQAVDAASALTATVSGGVTAKTYLWEQSPTSLEGSWSSVATTATYAPSTATAGTVYYRRTVNSGSCSVTSDPVAVTVTPAIVGNTIATADQNVCSGDDIALLDGAAATAGSQQVAYFWEQRAAGTSTWANADGTYTNEDYQPATRTVTSASAIEYRRRVEAGNCVSFTDVVSVTVNPRPEATITQGQFTYFCSPGTALLSATEVAGASYTWFRAEANGPVEVANTRTTEVGVVGTYYVVVKYNATTCESTSATISVQETVVGNNIIGTENGDQVVCYNTIPAEIVGSTATSTVGPVTYQWLVSTDNTTFTALTGATGINLSRAQLGAHTADRWYRRMAIVGSCTNTSPETVHISVRPEVLLTSTATPAPICSGETFSYTPATNAAGTSTFAWSRADVAGISNPAATGSGAIAEQLVNTTAMPLEVTYIYRITTENGCESALQYVKVEVNPRPVLNNATTQVAVCSNAPFTYTATTATTSLPAPSFAWTRAAVDGISNVAASGTGATVSETLVNTTTAPVNVTYVYTITANGCAGEPQEVVVTVNPRPVLSSTLAPPAICSGATFGYTPTSATAGATFSWERLAATNITSNGGTTGTGAVNQTLTNSGTAPVEVTYRYTVSANGCAGASTEDVKVTVNPTPQLSSTLTASVCSGSAFSYTPTSATEGATFSWTRAAVTGISNAAVTTPVAGGVSETLVNTTTAPINVTYVYTTSANGCPGTPQNLVVTVDPRPQLSSTLTPAAICSGSAFSYTPTSATAGATFTWTRAAVTGISNAAVTTPVAGGVSETLVNTTTDPINVTYVYTTSRNGCAGEPQHVVVTVNPRPVLSSTLTPPAICSGSTFFYTPTSKTANASFSWERLAAANITSNGGTTGTGAVNQTLTNSGTAPVEVIYRYSTSANGCAGASTQDVKVTVNPTPRLNSALTASVCSGSAFSYTATSATTGTAFSWSRAAVTGISNAAVSNVAGSLINETLVNTTANAINVVYAITMTANGCPSNTQNVTVSVSPNLPVAFTGTIANTNTFYTGQSAVALSAEPTGGVFSSPTAGAVTLSNGVYYFNPCAAKAGTHTITYTRKTGSCTSTVSKTVTVIQSTYRVIITAKPHPFCQGENVDYEAFVYRDASIVYPYRVNDKGEPVDASGALIPKGSGNLPVWNPDYPYPAEASQLVKEQGYRYFKPIITGGERIDTSKFTYQWQKNETQNRKNDKYTTSDAGLSSQDYYNVKVTSKSDALCDAVLTDQVSYRMYSADLPDYEVSLAVSPNPMCTSGPVTLTATLDGDFKFWAGIGLKLEFILTRGSTTYSLGTLPYNASSENPNIIKLNYDPAGKAIGSFLDGDKIHVNFTSDVDKYVGGKCAGKTVSNTVEIKVHQPAVITSTLPTPVEKCEAGSATFTITATGTDLRYAWYKVGSTAQLVDGGKISGATTRSITISNLALTDRGNYYVVVSNGTNSVCTASVTSTSADLIVNPLTRITAQPQPQTVCVGQPASFSVTATGTNIGYQWLKNGAEIPGAISSTYSIPAVTTADAGNYSVRVAGTCGTLTSSAVALTVDTPPTISAQPQPQTVCVGTGATFNVTASGTNIGYQWLKNGAEIPGAIASSYSIPSTTEADAGNYSVRVTGTCGTLTSNTVALTVNSMQTIIPTLESNPDPLMIDEPAVFTVRTNIPSGVEVEYTWYVGNDETGVWRQTTSHLTNLPTDTFKINSVQPGTFDVRVDIKPTNDGANCYNPTSYITEKPISPLPVEILYLRANKRANDVLLEWATASEQDNKGFEVQVSEDGLSYRKLDFVESRNGNSNTKQVYAYSDKEKGKSGTRYYRLKQIDHAGTFEFFGPKVVTFDKVASKVIAFPNPFHDEVTLDIASETDGEMLIVVTDAVGKQLLQRKVQVESGFTTEKLKLDAGLPRGLYIIKTQIGGYTQFIKMIKE</sequence>
<dbReference type="RefSeq" id="WP_377487624.1">
    <property type="nucleotide sequence ID" value="NZ_JBHUOX010000015.1"/>
</dbReference>
<keyword evidence="2" id="KW-1015">Disulfide bond</keyword>
<feature type="domain" description="Ig-like" evidence="4">
    <location>
        <begin position="2037"/>
        <end position="2118"/>
    </location>
</feature>
<dbReference type="SUPFAM" id="SSF81296">
    <property type="entry name" value="E set domains"/>
    <property type="match status" value="1"/>
</dbReference>
<name>A0ABW6BZ02_9BACT</name>
<keyword evidence="3" id="KW-1133">Transmembrane helix</keyword>
<dbReference type="PANTHER" id="PTHR44170">
    <property type="entry name" value="PROTEIN SIDEKICK"/>
    <property type="match status" value="1"/>
</dbReference>
<dbReference type="InterPro" id="IPR007110">
    <property type="entry name" value="Ig-like_dom"/>
</dbReference>
<keyword evidence="3" id="KW-0812">Transmembrane</keyword>
<gene>
    <name evidence="5" type="ORF">ACFS7Z_18215</name>
</gene>
<evidence type="ECO:0000256" key="3">
    <source>
        <dbReference type="SAM" id="Phobius"/>
    </source>
</evidence>
<evidence type="ECO:0000313" key="6">
    <source>
        <dbReference type="Proteomes" id="UP001597641"/>
    </source>
</evidence>
<feature type="domain" description="Ig-like" evidence="4">
    <location>
        <begin position="1940"/>
        <end position="2027"/>
    </location>
</feature>
<accession>A0ABW6BZ02</accession>
<dbReference type="InterPro" id="IPR014756">
    <property type="entry name" value="Ig_E-set"/>
</dbReference>
<dbReference type="Pfam" id="PF19406">
    <property type="entry name" value="PKD_5"/>
    <property type="match status" value="7"/>
</dbReference>
<feature type="transmembrane region" description="Helical" evidence="3">
    <location>
        <begin position="20"/>
        <end position="43"/>
    </location>
</feature>
<dbReference type="Gene3D" id="2.60.40.10">
    <property type="entry name" value="Immunoglobulins"/>
    <property type="match status" value="4"/>
</dbReference>
<dbReference type="SUPFAM" id="SSF48726">
    <property type="entry name" value="Immunoglobulin"/>
    <property type="match status" value="3"/>
</dbReference>
<dbReference type="Pfam" id="PF19408">
    <property type="entry name" value="PKD_6"/>
    <property type="match status" value="1"/>
</dbReference>
<dbReference type="Proteomes" id="UP001597641">
    <property type="component" value="Unassembled WGS sequence"/>
</dbReference>
<dbReference type="EMBL" id="JBHUOX010000015">
    <property type="protein sequence ID" value="MFD3002312.1"/>
    <property type="molecule type" value="Genomic_DNA"/>
</dbReference>
<keyword evidence="1" id="KW-0677">Repeat</keyword>
<dbReference type="InterPro" id="IPR036179">
    <property type="entry name" value="Ig-like_dom_sf"/>
</dbReference>
<comment type="caution">
    <text evidence="5">The sequence shown here is derived from an EMBL/GenBank/DDBJ whole genome shotgun (WGS) entry which is preliminary data.</text>
</comment>
<protein>
    <submittedName>
        <fullName evidence="5">PKD-like domain-containing protein</fullName>
    </submittedName>
</protein>
<dbReference type="InterPro" id="IPR045828">
    <property type="entry name" value="PKD_Bacteroidetes"/>
</dbReference>
<dbReference type="PROSITE" id="PS50835">
    <property type="entry name" value="IG_LIKE"/>
    <property type="match status" value="3"/>
</dbReference>
<dbReference type="InterPro" id="IPR003599">
    <property type="entry name" value="Ig_sub"/>
</dbReference>
<evidence type="ECO:0000256" key="1">
    <source>
        <dbReference type="ARBA" id="ARBA00022737"/>
    </source>
</evidence>
<evidence type="ECO:0000256" key="2">
    <source>
        <dbReference type="ARBA" id="ARBA00023157"/>
    </source>
</evidence>
<keyword evidence="3" id="KW-0472">Membrane</keyword>
<dbReference type="InterPro" id="IPR013783">
    <property type="entry name" value="Ig-like_fold"/>
</dbReference>
<dbReference type="PANTHER" id="PTHR44170:SF6">
    <property type="entry name" value="CONTACTIN"/>
    <property type="match status" value="1"/>
</dbReference>
<keyword evidence="6" id="KW-1185">Reference proteome</keyword>
<dbReference type="InterPro" id="IPR026444">
    <property type="entry name" value="Secre_tail"/>
</dbReference>
<dbReference type="SMART" id="SM00409">
    <property type="entry name" value="IG"/>
    <property type="match status" value="3"/>
</dbReference>
<evidence type="ECO:0000259" key="4">
    <source>
        <dbReference type="PROSITE" id="PS50835"/>
    </source>
</evidence>
<dbReference type="NCBIfam" id="TIGR04183">
    <property type="entry name" value="Por_Secre_tail"/>
    <property type="match status" value="1"/>
</dbReference>
<dbReference type="InterPro" id="IPR022409">
    <property type="entry name" value="PKD/Chitinase_dom"/>
</dbReference>
<proteinExistence type="predicted"/>